<dbReference type="InterPro" id="IPR001139">
    <property type="entry name" value="Glyco_hydro_30"/>
</dbReference>
<dbReference type="AlphaFoldDB" id="A0A1V4I9T0"/>
<dbReference type="STRING" id="1450648.CLORY_41960"/>
<evidence type="ECO:0000259" key="6">
    <source>
        <dbReference type="Pfam" id="PF17189"/>
    </source>
</evidence>
<dbReference type="InterPro" id="IPR017853">
    <property type="entry name" value="GH"/>
</dbReference>
<evidence type="ECO:0000313" key="8">
    <source>
        <dbReference type="Proteomes" id="UP000190080"/>
    </source>
</evidence>
<keyword evidence="7" id="KW-0624">Polysaccharide degradation</keyword>
<evidence type="ECO:0000256" key="2">
    <source>
        <dbReference type="ARBA" id="ARBA00022729"/>
    </source>
</evidence>
<keyword evidence="3 4" id="KW-0378">Hydrolase</keyword>
<accession>A0A1V4I9T0</accession>
<dbReference type="PRINTS" id="PR00843">
    <property type="entry name" value="GLHYDRLASE30"/>
</dbReference>
<feature type="domain" description="Glycosyl hydrolase family 30 beta sandwich" evidence="6">
    <location>
        <begin position="381"/>
        <end position="442"/>
    </location>
</feature>
<dbReference type="PANTHER" id="PTHR11069:SF23">
    <property type="entry name" value="LYSOSOMAL ACID GLUCOSYLCERAMIDASE"/>
    <property type="match status" value="1"/>
</dbReference>
<proteinExistence type="inferred from homology"/>
<dbReference type="Gene3D" id="2.60.40.1180">
    <property type="entry name" value="Golgi alpha-mannosidase II"/>
    <property type="match status" value="1"/>
</dbReference>
<comment type="caution">
    <text evidence="7">The sequence shown here is derived from an EMBL/GenBank/DDBJ whole genome shotgun (WGS) entry which is preliminary data.</text>
</comment>
<comment type="similarity">
    <text evidence="1 4">Belongs to the glycosyl hydrolase 30 family.</text>
</comment>
<keyword evidence="7" id="KW-0119">Carbohydrate metabolism</keyword>
<dbReference type="PANTHER" id="PTHR11069">
    <property type="entry name" value="GLUCOSYLCERAMIDASE"/>
    <property type="match status" value="1"/>
</dbReference>
<dbReference type="Proteomes" id="UP000190080">
    <property type="component" value="Unassembled WGS sequence"/>
</dbReference>
<dbReference type="RefSeq" id="WP_079428183.1">
    <property type="nucleotide sequence ID" value="NZ_MZGV01000090.1"/>
</dbReference>
<keyword evidence="4 7" id="KW-0326">Glycosidase</keyword>
<protein>
    <submittedName>
        <fullName evidence="7">Glucuronoxylanase XynC</fullName>
        <ecNumber evidence="7">3.2.1.136</ecNumber>
    </submittedName>
</protein>
<dbReference type="InterPro" id="IPR033452">
    <property type="entry name" value="GH30_C"/>
</dbReference>
<evidence type="ECO:0000313" key="7">
    <source>
        <dbReference type="EMBL" id="OPJ56706.1"/>
    </source>
</evidence>
<dbReference type="InterPro" id="IPR013780">
    <property type="entry name" value="Glyco_hydro_b"/>
</dbReference>
<evidence type="ECO:0000259" key="5">
    <source>
        <dbReference type="Pfam" id="PF02055"/>
    </source>
</evidence>
<keyword evidence="7" id="KW-0858">Xylan degradation</keyword>
<dbReference type="Pfam" id="PF17189">
    <property type="entry name" value="Glyco_hydro_30C"/>
    <property type="match status" value="1"/>
</dbReference>
<dbReference type="EC" id="3.2.1.136" evidence="7"/>
<dbReference type="SUPFAM" id="SSF51445">
    <property type="entry name" value="(Trans)glycosidases"/>
    <property type="match status" value="1"/>
</dbReference>
<dbReference type="GO" id="GO:0045493">
    <property type="term" value="P:xylan catabolic process"/>
    <property type="evidence" value="ECO:0007669"/>
    <property type="project" value="UniProtKB-KW"/>
</dbReference>
<dbReference type="GO" id="GO:0006680">
    <property type="term" value="P:glucosylceramide catabolic process"/>
    <property type="evidence" value="ECO:0007669"/>
    <property type="project" value="TreeGrafter"/>
</dbReference>
<evidence type="ECO:0000256" key="1">
    <source>
        <dbReference type="ARBA" id="ARBA00005382"/>
    </source>
</evidence>
<sequence>MKNVKVIQTAKDTTDRLTEKESLKLNSHKADGNILEINPSKTFQQIIGFGGAFTESSAYTFYRMSEQKRNEIIEKYFDSEKGLAYSIGRVHIHSCDFALGNYTYVEDNDRELRTFTIEHEKKWTIPFIKEAEKAKGSSIKLLASPWSPPAWMKTNGDMNHGGKLLPECAPLWAKYYTKYIKAARNEGLDIRAITVQNEPAAVQTWDSCIYSAEEERDFLRKHLGPTMEKEGLSDIKIYIWDHNRDIIVNRAKGVLEDAEATKYVYGISNHWYVSEEFCNLTKVHELFPDKHILFSEGCQEGGVHLNSWETGERYGRNMIGDFNNWQEGWLDWNLILDETGGPNHVGNLCDAPIIADTKKDEVIYNSSYYYIGQFSKYIKPGAKRIEVLQQGKSALENAAFVNKDESIVVIVLNETDNEESFNLKYEEESAQYAIPAHGITTFII</sequence>
<organism evidence="7 8">
    <name type="scientific">Clostridium oryzae</name>
    <dbReference type="NCBI Taxonomy" id="1450648"/>
    <lineage>
        <taxon>Bacteria</taxon>
        <taxon>Bacillati</taxon>
        <taxon>Bacillota</taxon>
        <taxon>Clostridia</taxon>
        <taxon>Eubacteriales</taxon>
        <taxon>Clostridiaceae</taxon>
        <taxon>Clostridium</taxon>
    </lineage>
</organism>
<dbReference type="OrthoDB" id="9806701at2"/>
<name>A0A1V4I9T0_9CLOT</name>
<dbReference type="GO" id="GO:0016020">
    <property type="term" value="C:membrane"/>
    <property type="evidence" value="ECO:0007669"/>
    <property type="project" value="GOC"/>
</dbReference>
<dbReference type="InterPro" id="IPR033453">
    <property type="entry name" value="Glyco_hydro_30_TIM-barrel"/>
</dbReference>
<keyword evidence="8" id="KW-1185">Reference proteome</keyword>
<dbReference type="Gene3D" id="3.20.20.80">
    <property type="entry name" value="Glycosidases"/>
    <property type="match status" value="1"/>
</dbReference>
<dbReference type="GO" id="GO:0033940">
    <property type="term" value="F:glucuronoarabinoxylan endo-1,4-beta-xylanase activity"/>
    <property type="evidence" value="ECO:0007669"/>
    <property type="project" value="UniProtKB-EC"/>
</dbReference>
<dbReference type="EMBL" id="MZGV01000090">
    <property type="protein sequence ID" value="OPJ56706.1"/>
    <property type="molecule type" value="Genomic_DNA"/>
</dbReference>
<evidence type="ECO:0000256" key="3">
    <source>
        <dbReference type="ARBA" id="ARBA00022801"/>
    </source>
</evidence>
<dbReference type="GO" id="GO:0004348">
    <property type="term" value="F:glucosylceramidase activity"/>
    <property type="evidence" value="ECO:0007669"/>
    <property type="project" value="InterPro"/>
</dbReference>
<reference evidence="7 8" key="1">
    <citation type="submission" date="2017-03" db="EMBL/GenBank/DDBJ databases">
        <title>Genome sequence of Clostridium oryzae DSM 28571.</title>
        <authorList>
            <person name="Poehlein A."/>
            <person name="Daniel R."/>
        </authorList>
    </citation>
    <scope>NUCLEOTIDE SEQUENCE [LARGE SCALE GENOMIC DNA]</scope>
    <source>
        <strain evidence="7 8">DSM 28571</strain>
    </source>
</reference>
<evidence type="ECO:0000256" key="4">
    <source>
        <dbReference type="RuleBase" id="RU361188"/>
    </source>
</evidence>
<dbReference type="Pfam" id="PF02055">
    <property type="entry name" value="Glyco_hydro_30"/>
    <property type="match status" value="1"/>
</dbReference>
<feature type="domain" description="Glycosyl hydrolase family 30 TIM-barrel" evidence="5">
    <location>
        <begin position="46"/>
        <end position="378"/>
    </location>
</feature>
<gene>
    <name evidence="7" type="primary">xynC_1</name>
    <name evidence="7" type="ORF">CLORY_41960</name>
</gene>
<keyword evidence="2" id="KW-0732">Signal</keyword>